<name>A0A5C5CEY4_9HYPH</name>
<proteinExistence type="predicted"/>
<dbReference type="Proteomes" id="UP000313390">
    <property type="component" value="Unassembled WGS sequence"/>
</dbReference>
<gene>
    <name evidence="2" type="ORF">FIB18_20020</name>
    <name evidence="1" type="ORF">GGQ79_004287</name>
</gene>
<protein>
    <submittedName>
        <fullName evidence="2">Uncharacterized protein</fullName>
    </submittedName>
</protein>
<evidence type="ECO:0000313" key="3">
    <source>
        <dbReference type="Proteomes" id="UP000313390"/>
    </source>
</evidence>
<comment type="caution">
    <text evidence="2">The sequence shown here is derived from an EMBL/GenBank/DDBJ whole genome shotgun (WGS) entry which is preliminary data.</text>
</comment>
<dbReference type="RefSeq" id="WP_140022370.1">
    <property type="nucleotide sequence ID" value="NZ_JACIEX010000013.1"/>
</dbReference>
<dbReference type="OrthoDB" id="9950762at2"/>
<accession>A0A5C5CEY4</accession>
<dbReference type="Proteomes" id="UP000553980">
    <property type="component" value="Unassembled WGS sequence"/>
</dbReference>
<reference evidence="2 3" key="1">
    <citation type="journal article" date="2011" name="Int. J. Syst. Evol. Microbiol.">
        <title>Ochrobactrum pecoris sp. nov., isolated from farm animals.</title>
        <authorList>
            <person name="Kampfer P."/>
            <person name="Huber B."/>
            <person name="Busse H.J."/>
            <person name="Scholz H.C."/>
            <person name="Tomaso H."/>
            <person name="Hotzel H."/>
            <person name="Melzer F."/>
        </authorList>
    </citation>
    <scope>NUCLEOTIDE SEQUENCE [LARGE SCALE GENOMIC DNA]</scope>
    <source>
        <strain evidence="2 3">08RB2639</strain>
    </source>
</reference>
<evidence type="ECO:0000313" key="2">
    <source>
        <dbReference type="EMBL" id="TNV09731.1"/>
    </source>
</evidence>
<reference evidence="2" key="2">
    <citation type="submission" date="2019-06" db="EMBL/GenBank/DDBJ databases">
        <authorList>
            <person name="Hu M."/>
        </authorList>
    </citation>
    <scope>NUCLEOTIDE SEQUENCE</scope>
    <source>
        <strain evidence="2">08RB2639</strain>
    </source>
</reference>
<dbReference type="AlphaFoldDB" id="A0A5C5CEY4"/>
<organism evidence="2 3">
    <name type="scientific">Brucella pecoris</name>
    <dbReference type="NCBI Taxonomy" id="867683"/>
    <lineage>
        <taxon>Bacteria</taxon>
        <taxon>Pseudomonadati</taxon>
        <taxon>Pseudomonadota</taxon>
        <taxon>Alphaproteobacteria</taxon>
        <taxon>Hyphomicrobiales</taxon>
        <taxon>Brucellaceae</taxon>
        <taxon>Brucella/Ochrobactrum group</taxon>
        <taxon>Brucella</taxon>
    </lineage>
</organism>
<dbReference type="EMBL" id="JACIEX010000013">
    <property type="protein sequence ID" value="MBB4095735.1"/>
    <property type="molecule type" value="Genomic_DNA"/>
</dbReference>
<evidence type="ECO:0000313" key="4">
    <source>
        <dbReference type="Proteomes" id="UP000553980"/>
    </source>
</evidence>
<reference evidence="1 4" key="3">
    <citation type="submission" date="2020-08" db="EMBL/GenBank/DDBJ databases">
        <title>Genomic Encyclopedia of Type Strains, Phase IV (KMG-IV): sequencing the most valuable type-strain genomes for metagenomic binning, comparative biology and taxonomic classification.</title>
        <authorList>
            <person name="Goeker M."/>
        </authorList>
    </citation>
    <scope>NUCLEOTIDE SEQUENCE [LARGE SCALE GENOMIC DNA]</scope>
    <source>
        <strain evidence="1 4">DSM 23868</strain>
    </source>
</reference>
<evidence type="ECO:0000313" key="1">
    <source>
        <dbReference type="EMBL" id="MBB4095735.1"/>
    </source>
</evidence>
<sequence length="64" mass="6492">MSNRSGIIGAIIHGNTGRNGIITSETIGVRITAIIVDRAGIHTVITGTMPGATITGTPITVGHE</sequence>
<keyword evidence="4" id="KW-1185">Reference proteome</keyword>
<dbReference type="EMBL" id="VEWK01000012">
    <property type="protein sequence ID" value="TNV09731.1"/>
    <property type="molecule type" value="Genomic_DNA"/>
</dbReference>